<gene>
    <name evidence="6" type="ORF">NMN56_038160</name>
</gene>
<dbReference type="InterPro" id="IPR029510">
    <property type="entry name" value="Ald_DH_CS_GLU"/>
</dbReference>
<dbReference type="Gene3D" id="3.40.605.10">
    <property type="entry name" value="Aldehyde Dehydrogenase, Chain A, domain 1"/>
    <property type="match status" value="1"/>
</dbReference>
<dbReference type="InterPro" id="IPR016160">
    <property type="entry name" value="Ald_DH_CS_CYS"/>
</dbReference>
<reference evidence="6 7" key="1">
    <citation type="submission" date="2023-05" db="EMBL/GenBank/DDBJ databases">
        <title>Streptantibioticus silvisoli sp. nov., acidotolerant actinomycetes 1 from pine litter.</title>
        <authorList>
            <person name="Swiecimska M."/>
            <person name="Golinska P."/>
            <person name="Sangal V."/>
            <person name="Wachnowicz B."/>
            <person name="Goodfellow M."/>
        </authorList>
    </citation>
    <scope>NUCLEOTIDE SEQUENCE [LARGE SCALE GENOMIC DNA]</scope>
    <source>
        <strain evidence="6 7">DSM 42109</strain>
    </source>
</reference>
<evidence type="ECO:0000313" key="7">
    <source>
        <dbReference type="Proteomes" id="UP001214441"/>
    </source>
</evidence>
<dbReference type="InterPro" id="IPR016161">
    <property type="entry name" value="Ald_DH/histidinol_DH"/>
</dbReference>
<dbReference type="PANTHER" id="PTHR43353">
    <property type="entry name" value="SUCCINATE-SEMIALDEHYDE DEHYDROGENASE, MITOCHONDRIAL"/>
    <property type="match status" value="1"/>
</dbReference>
<protein>
    <submittedName>
        <fullName evidence="6">Aldehyde dehydrogenase family protein</fullName>
    </submittedName>
</protein>
<evidence type="ECO:0000256" key="4">
    <source>
        <dbReference type="SAM" id="MobiDB-lite"/>
    </source>
</evidence>
<feature type="compositionally biased region" description="Polar residues" evidence="4">
    <location>
        <begin position="37"/>
        <end position="46"/>
    </location>
</feature>
<dbReference type="InterPro" id="IPR016163">
    <property type="entry name" value="Ald_DH_C"/>
</dbReference>
<dbReference type="SUPFAM" id="SSF53720">
    <property type="entry name" value="ALDH-like"/>
    <property type="match status" value="1"/>
</dbReference>
<evidence type="ECO:0000256" key="3">
    <source>
        <dbReference type="RuleBase" id="RU003345"/>
    </source>
</evidence>
<feature type="active site" evidence="2">
    <location>
        <position position="269"/>
    </location>
</feature>
<dbReference type="InterPro" id="IPR015590">
    <property type="entry name" value="Aldehyde_DH_dom"/>
</dbReference>
<feature type="region of interest" description="Disordered" evidence="4">
    <location>
        <begin position="31"/>
        <end position="51"/>
    </location>
</feature>
<accession>A0ABT7AAP7</accession>
<dbReference type="PROSITE" id="PS00070">
    <property type="entry name" value="ALDEHYDE_DEHYDR_CYS"/>
    <property type="match status" value="1"/>
</dbReference>
<name>A0ABT7AAP7_9ACTN</name>
<proteinExistence type="inferred from homology"/>
<comment type="caution">
    <text evidence="6">The sequence shown here is derived from an EMBL/GenBank/DDBJ whole genome shotgun (WGS) entry which is preliminary data.</text>
</comment>
<keyword evidence="7" id="KW-1185">Reference proteome</keyword>
<keyword evidence="1 3" id="KW-0560">Oxidoreductase</keyword>
<dbReference type="Proteomes" id="UP001214441">
    <property type="component" value="Unassembled WGS sequence"/>
</dbReference>
<sequence length="502" mass="52719">MADSEAVGEADSADIRRQAVAAHHTLNLIDGRWRPSESGQTRTNHNPADVTDTVGEFTESGGVDTDHAVDAAAAALPAWRGLGSLRRGEHLAAASALLAGRAEEFVRAITREQGKLLAEARGEVKRARAVLDFTAGQARLLGGVTAPAEEERTFAYTFRRPLGVVGLISPWNFPLAIPMWKVAPALLSGCTAVLKPSPLTPLTAALLAEVFHEAGLPAGVLNLVQGDAAAGEALVAHPEVKGISFTGSLGVGTAIHTGGAARLLRTQLELGGKNAVVVLDDADLDKAVDAVIHGAFGQAGQRCSATSRAVVDVRVRDDFLDRLVARVAKLRVGPGDDPDAQVCPLVSPARVEAALDAVAGARRDGATVLCGGAREERPGLPDGCYVQPTVIRDVPWDSELAQEEVFGPVLAVVDADGFDDAMRIANSVKYGMSGTVFTASQARAFEAVERFEAGMLHVNRPGVGAYAHLPHVGSKASQYGPPECSPEVFDFYTEWHSACISY</sequence>
<dbReference type="EMBL" id="JANCPR020000063">
    <property type="protein sequence ID" value="MDJ1137683.1"/>
    <property type="molecule type" value="Genomic_DNA"/>
</dbReference>
<dbReference type="PANTHER" id="PTHR43353:SF5">
    <property type="entry name" value="SUCCINATE-SEMIALDEHYDE DEHYDROGENASE, MITOCHONDRIAL"/>
    <property type="match status" value="1"/>
</dbReference>
<dbReference type="PROSITE" id="PS00687">
    <property type="entry name" value="ALDEHYDE_DEHYDR_GLU"/>
    <property type="match status" value="1"/>
</dbReference>
<evidence type="ECO:0000313" key="6">
    <source>
        <dbReference type="EMBL" id="MDJ1137683.1"/>
    </source>
</evidence>
<dbReference type="RefSeq" id="WP_274047410.1">
    <property type="nucleotide sequence ID" value="NZ_JANCPR020000063.1"/>
</dbReference>
<dbReference type="Gene3D" id="3.40.309.10">
    <property type="entry name" value="Aldehyde Dehydrogenase, Chain A, domain 2"/>
    <property type="match status" value="1"/>
</dbReference>
<dbReference type="InterPro" id="IPR050740">
    <property type="entry name" value="Aldehyde_DH_Superfamily"/>
</dbReference>
<organism evidence="6 7">
    <name type="scientific">Streptomyces iconiensis</name>
    <dbReference type="NCBI Taxonomy" id="1384038"/>
    <lineage>
        <taxon>Bacteria</taxon>
        <taxon>Bacillati</taxon>
        <taxon>Actinomycetota</taxon>
        <taxon>Actinomycetes</taxon>
        <taxon>Kitasatosporales</taxon>
        <taxon>Streptomycetaceae</taxon>
        <taxon>Streptomyces</taxon>
    </lineage>
</organism>
<evidence type="ECO:0000259" key="5">
    <source>
        <dbReference type="Pfam" id="PF00171"/>
    </source>
</evidence>
<dbReference type="InterPro" id="IPR016162">
    <property type="entry name" value="Ald_DH_N"/>
</dbReference>
<comment type="similarity">
    <text evidence="3">Belongs to the aldehyde dehydrogenase family.</text>
</comment>
<dbReference type="Pfam" id="PF00171">
    <property type="entry name" value="Aldedh"/>
    <property type="match status" value="1"/>
</dbReference>
<evidence type="ECO:0000256" key="2">
    <source>
        <dbReference type="PROSITE-ProRule" id="PRU10007"/>
    </source>
</evidence>
<feature type="domain" description="Aldehyde dehydrogenase" evidence="5">
    <location>
        <begin position="33"/>
        <end position="496"/>
    </location>
</feature>
<evidence type="ECO:0000256" key="1">
    <source>
        <dbReference type="ARBA" id="ARBA00023002"/>
    </source>
</evidence>